<accession>Q9L3G4</accession>
<reference evidence="1" key="2">
    <citation type="submission" date="2000-03" db="EMBL/GenBank/DDBJ databases">
        <authorList>
            <person name="Arlet G.J."/>
        </authorList>
    </citation>
    <scope>NUCLEOTIDE SEQUENCE</scope>
    <source>
        <strain evidence="1">KOL</strain>
        <plasmid evidence="1">pLRB01</plasmid>
    </source>
</reference>
<geneLocation type="plasmid" evidence="1">
    <name>pLRB01</name>
</geneLocation>
<reference evidence="1" key="1">
    <citation type="submission" date="2000-03" db="EMBL/GenBank/DDBJ databases">
        <title>Characterization of MOX-2, an AmpC-type plasmid mediated beta-lactamase from a clinical isolate of Klebsiella pneumoniae.</title>
        <authorList>
            <person name="Raskine L."/>
            <person name="Borrel I."/>
            <person name="Sanson Le Pors M."/>
            <person name="Arlet G."/>
        </authorList>
    </citation>
    <scope>NUCLEOTIDE SEQUENCE</scope>
    <source>
        <strain evidence="1">KOL</strain>
        <plasmid evidence="1">pLRB01</plasmid>
    </source>
</reference>
<dbReference type="EMBL" id="AJ276453">
    <property type="protein sequence ID" value="CAB82576.1"/>
    <property type="molecule type" value="Genomic_DNA"/>
</dbReference>
<organism evidence="1">
    <name type="scientific">Klebsiella pneumoniae</name>
    <dbReference type="NCBI Taxonomy" id="573"/>
    <lineage>
        <taxon>Bacteria</taxon>
        <taxon>Pseudomonadati</taxon>
        <taxon>Pseudomonadota</taxon>
        <taxon>Gammaproteobacteria</taxon>
        <taxon>Enterobacterales</taxon>
        <taxon>Enterobacteriaceae</taxon>
        <taxon>Klebsiella/Raoultella group</taxon>
        <taxon>Klebsiella</taxon>
        <taxon>Klebsiella pneumoniae complex</taxon>
    </lineage>
</organism>
<protein>
    <submittedName>
        <fullName evidence="1">Uncharacterized protein</fullName>
    </submittedName>
</protein>
<dbReference type="AlphaFoldDB" id="Q9L3G4"/>
<name>Q9L3G4_KLEPN</name>
<evidence type="ECO:0000313" key="1">
    <source>
        <dbReference type="EMBL" id="CAB82576.1"/>
    </source>
</evidence>
<sequence length="277" mass="31462">MSINTKVEQIAYGHATALVLSELGQQENWCKAYEYLSECVERGDEPEDLVVWQPFEHWEWKDILEQIESEAESLLSTIKSVLGLAHKGIIQSAIDCSLDSDMTQLDLIGMVVARQVKSKMGSVLEVAMQLNRYTARESDKSRILRTIGWCKRNHLTLAGLPYEDNLAGSDGISIEIITPPGMSREMLEQAVREGYSERDVVRHRILECPVGWFMEADGKAFDHEVFHDYVVAHGYGEPSSEAYELAERWFWQGNDYALIAAEIVARDLCVRDDEDED</sequence>
<keyword evidence="1" id="KW-0614">Plasmid</keyword>
<proteinExistence type="predicted"/>